<dbReference type="PANTHER" id="PTHR33420:SF14">
    <property type="entry name" value="TYPE 1 FIMBRIN D-MANNOSE SPECIFIC ADHESIN"/>
    <property type="match status" value="1"/>
</dbReference>
<name>A0A2X1XJR7_PROMI</name>
<dbReference type="GO" id="GO:0009289">
    <property type="term" value="C:pilus"/>
    <property type="evidence" value="ECO:0007669"/>
    <property type="project" value="UniProtKB-SubCell"/>
</dbReference>
<comment type="similarity">
    <text evidence="2">Belongs to the fimbrial protein family.</text>
</comment>
<dbReference type="InterPro" id="IPR000259">
    <property type="entry name" value="Adhesion_dom_fimbrial"/>
</dbReference>
<dbReference type="Proteomes" id="UP000251485">
    <property type="component" value="Unassembled WGS sequence"/>
</dbReference>
<dbReference type="Gene3D" id="2.60.40.1090">
    <property type="entry name" value="Fimbrial-type adhesion domain"/>
    <property type="match status" value="2"/>
</dbReference>
<dbReference type="KEGG" id="pvl:AOB99_07215"/>
<dbReference type="PROSITE" id="PS51257">
    <property type="entry name" value="PROKAR_LIPOPROTEIN"/>
    <property type="match status" value="1"/>
</dbReference>
<evidence type="ECO:0000256" key="2">
    <source>
        <dbReference type="ARBA" id="ARBA00006671"/>
    </source>
</evidence>
<dbReference type="AlphaFoldDB" id="A0A2X1XJR7"/>
<dbReference type="Pfam" id="PF09160">
    <property type="entry name" value="FimH_man-bind"/>
    <property type="match status" value="1"/>
</dbReference>
<evidence type="ECO:0000313" key="7">
    <source>
        <dbReference type="Proteomes" id="UP000251485"/>
    </source>
</evidence>
<dbReference type="InterPro" id="IPR050263">
    <property type="entry name" value="Bact_Fimbrial_Adh_Pro"/>
</dbReference>
<dbReference type="OrthoDB" id="6466816at2"/>
<dbReference type="InterPro" id="IPR008966">
    <property type="entry name" value="Adhesion_dom_sf"/>
</dbReference>
<feature type="domain" description="Fimbrial-type adhesion" evidence="4">
    <location>
        <begin position="202"/>
        <end position="302"/>
    </location>
</feature>
<evidence type="ECO:0000256" key="1">
    <source>
        <dbReference type="ARBA" id="ARBA00004561"/>
    </source>
</evidence>
<accession>A0A2X1XJR7</accession>
<evidence type="ECO:0000259" key="5">
    <source>
        <dbReference type="Pfam" id="PF09160"/>
    </source>
</evidence>
<dbReference type="GO" id="GO:0043709">
    <property type="term" value="P:cell adhesion involved in single-species biofilm formation"/>
    <property type="evidence" value="ECO:0007669"/>
    <property type="project" value="TreeGrafter"/>
</dbReference>
<sequence>MNLIIKGLLYPFFVFFSAYALSFGCSVDNGYDIESGNYNIYVQLEAEVQPYQNLIVDLSRHLKCWNSYGGWQDVDHINLEPGTGLSGPLFNFSGSVYWYGNTYSLPLNSATKVLHIGDLTPMPMPMMLYLTPINNSPAGGVLIRSGETIATINMYKIADWDGGNPKYFTWEIVSKYDVTMPISGCDVSSRNVNVNLPPYPGEAPVNLNIHCAQPQNISFYLSGQTTDDDTTFINLAGSAGEVSKGMGVQLMRNGYVIPANKAISLGRVNSSTSLGLKARYGMTGERVTAGKVKSIIDVNFIYE</sequence>
<gene>
    <name evidence="6" type="primary">fimH_2</name>
    <name evidence="6" type="ORF">NCTC10975_04387</name>
</gene>
<dbReference type="SUPFAM" id="SSF49401">
    <property type="entry name" value="Bacterial adhesins"/>
    <property type="match status" value="2"/>
</dbReference>
<evidence type="ECO:0000256" key="3">
    <source>
        <dbReference type="ARBA" id="ARBA00023263"/>
    </source>
</evidence>
<dbReference type="Pfam" id="PF00419">
    <property type="entry name" value="Fimbrial"/>
    <property type="match status" value="1"/>
</dbReference>
<dbReference type="RefSeq" id="WP_004251460.1">
    <property type="nucleotide sequence ID" value="NZ_CAXOHV010000011.1"/>
</dbReference>
<feature type="domain" description="FimH mannose-binding" evidence="5">
    <location>
        <begin position="25"/>
        <end position="170"/>
    </location>
</feature>
<evidence type="ECO:0000313" key="6">
    <source>
        <dbReference type="EMBL" id="SPZ01867.1"/>
    </source>
</evidence>
<reference evidence="6 7" key="1">
    <citation type="submission" date="2018-06" db="EMBL/GenBank/DDBJ databases">
        <authorList>
            <consortium name="Pathogen Informatics"/>
            <person name="Doyle S."/>
        </authorList>
    </citation>
    <scope>NUCLEOTIDE SEQUENCE [LARGE SCALE GENOMIC DNA]</scope>
    <source>
        <strain evidence="6 7">NCTC10975</strain>
    </source>
</reference>
<dbReference type="InterPro" id="IPR015243">
    <property type="entry name" value="FimH_man-bd"/>
</dbReference>
<evidence type="ECO:0000259" key="4">
    <source>
        <dbReference type="Pfam" id="PF00419"/>
    </source>
</evidence>
<protein>
    <submittedName>
        <fullName evidence="6">Fimbrial subunit</fullName>
    </submittedName>
</protein>
<comment type="subcellular location">
    <subcellularLocation>
        <location evidence="1">Fimbrium</location>
    </subcellularLocation>
</comment>
<dbReference type="CDD" id="cd10466">
    <property type="entry name" value="FimH_man-bind"/>
    <property type="match status" value="1"/>
</dbReference>
<organism evidence="6 7">
    <name type="scientific">Proteus mirabilis</name>
    <dbReference type="NCBI Taxonomy" id="584"/>
    <lineage>
        <taxon>Bacteria</taxon>
        <taxon>Pseudomonadati</taxon>
        <taxon>Pseudomonadota</taxon>
        <taxon>Gammaproteobacteria</taxon>
        <taxon>Enterobacterales</taxon>
        <taxon>Morganellaceae</taxon>
        <taxon>Proteus</taxon>
    </lineage>
</organism>
<dbReference type="InterPro" id="IPR036937">
    <property type="entry name" value="Adhesion_dom_fimbrial_sf"/>
</dbReference>
<proteinExistence type="inferred from homology"/>
<dbReference type="PANTHER" id="PTHR33420">
    <property type="entry name" value="FIMBRIAL SUBUNIT ELFA-RELATED"/>
    <property type="match status" value="1"/>
</dbReference>
<keyword evidence="3" id="KW-0281">Fimbrium</keyword>
<dbReference type="EMBL" id="UAUE01000029">
    <property type="protein sequence ID" value="SPZ01867.1"/>
    <property type="molecule type" value="Genomic_DNA"/>
</dbReference>